<evidence type="ECO:0000313" key="3">
    <source>
        <dbReference type="Proteomes" id="UP000193920"/>
    </source>
</evidence>
<keyword evidence="1" id="KW-0472">Membrane</keyword>
<accession>A0A1Y2AIE5</accession>
<sequence>MNFNDTNIYPALFKSANEDVVERSQHFNPFFSWVMVTFTYFTIGIRGGKVWKYLFYCSTAGVVATALSVTVTLSRKLDYNSSKIENLKYIEGPLWTLTEWGYTYINYIKVKSCIKSLRRPFWNIIMIIILIYSLSLRFYLSYLDKYENGLDKSYYERKKDTYHGLVFFPLGVVSLIFIYFIFKEFVEEKDKKNRNIINVLLHSTLTRMTFVSLIFIGLSFVVHISRSHYFWYFIRTFLWRLKGNLGIIFLLDMLLLRIDLDHNQLVAQQELIDQNNLEKSLSKHSEKDHQRFSKNESNKLSFNDFNFPNSAPPLLSSHHENEKEFEPNDFIQENIGSHISKSHSRHSINLSSMNINRPFNSMGDIGKDNYGSNLSYNKLLNENITNNLYNQYNNNTSSYNSQHFPYTSKNSSMYSSLNSPGVSSTKMNITPSPPNMIYTSPISVTHSSSNTIGSSDIIYSNMGINTNKAISSPMSVSINNNDMTFNKSSQSSSSNDELIYNNRPIKSPLRKYPGNILLDSTLT</sequence>
<feature type="transmembrane region" description="Helical" evidence="1">
    <location>
        <begin position="162"/>
        <end position="182"/>
    </location>
</feature>
<evidence type="ECO:0000313" key="2">
    <source>
        <dbReference type="EMBL" id="ORY22358.1"/>
    </source>
</evidence>
<evidence type="ECO:0000256" key="1">
    <source>
        <dbReference type="SAM" id="Phobius"/>
    </source>
</evidence>
<gene>
    <name evidence="2" type="ORF">LY90DRAFT_675901</name>
</gene>
<feature type="transmembrane region" description="Helical" evidence="1">
    <location>
        <begin position="121"/>
        <end position="142"/>
    </location>
</feature>
<feature type="transmembrane region" description="Helical" evidence="1">
    <location>
        <begin position="203"/>
        <end position="225"/>
    </location>
</feature>
<dbReference type="STRING" id="1754190.A0A1Y2AIE5"/>
<organism evidence="2 3">
    <name type="scientific">Neocallimastix californiae</name>
    <dbReference type="NCBI Taxonomy" id="1754190"/>
    <lineage>
        <taxon>Eukaryota</taxon>
        <taxon>Fungi</taxon>
        <taxon>Fungi incertae sedis</taxon>
        <taxon>Chytridiomycota</taxon>
        <taxon>Chytridiomycota incertae sedis</taxon>
        <taxon>Neocallimastigomycetes</taxon>
        <taxon>Neocallimastigales</taxon>
        <taxon>Neocallimastigaceae</taxon>
        <taxon>Neocallimastix</taxon>
    </lineage>
</organism>
<dbReference type="AlphaFoldDB" id="A0A1Y2AIE5"/>
<feature type="transmembrane region" description="Helical" evidence="1">
    <location>
        <begin position="53"/>
        <end position="73"/>
    </location>
</feature>
<dbReference type="Proteomes" id="UP000193920">
    <property type="component" value="Unassembled WGS sequence"/>
</dbReference>
<reference evidence="2 3" key="1">
    <citation type="submission" date="2016-08" db="EMBL/GenBank/DDBJ databases">
        <title>A Parts List for Fungal Cellulosomes Revealed by Comparative Genomics.</title>
        <authorList>
            <consortium name="DOE Joint Genome Institute"/>
            <person name="Haitjema C.H."/>
            <person name="Gilmore S.P."/>
            <person name="Henske J.K."/>
            <person name="Solomon K.V."/>
            <person name="De Groot R."/>
            <person name="Kuo A."/>
            <person name="Mondo S.J."/>
            <person name="Salamov A.A."/>
            <person name="Labutti K."/>
            <person name="Zhao Z."/>
            <person name="Chiniquy J."/>
            <person name="Barry K."/>
            <person name="Brewer H.M."/>
            <person name="Purvine S.O."/>
            <person name="Wright A.T."/>
            <person name="Boxma B."/>
            <person name="Van Alen T."/>
            <person name="Hackstein J.H."/>
            <person name="Baker S.E."/>
            <person name="Grigoriev I.V."/>
            <person name="O'Malley M.A."/>
        </authorList>
    </citation>
    <scope>NUCLEOTIDE SEQUENCE [LARGE SCALE GENOMIC DNA]</scope>
    <source>
        <strain evidence="2 3">G1</strain>
    </source>
</reference>
<keyword evidence="1" id="KW-1133">Transmembrane helix</keyword>
<name>A0A1Y2AIE5_9FUNG</name>
<comment type="caution">
    <text evidence="2">The sequence shown here is derived from an EMBL/GenBank/DDBJ whole genome shotgun (WGS) entry which is preliminary data.</text>
</comment>
<keyword evidence="1" id="KW-0812">Transmembrane</keyword>
<keyword evidence="3" id="KW-1185">Reference proteome</keyword>
<protein>
    <submittedName>
        <fullName evidence="2">Uncharacterized protein</fullName>
    </submittedName>
</protein>
<dbReference type="EMBL" id="MCOG01000249">
    <property type="protein sequence ID" value="ORY22358.1"/>
    <property type="molecule type" value="Genomic_DNA"/>
</dbReference>
<feature type="transmembrane region" description="Helical" evidence="1">
    <location>
        <begin position="30"/>
        <end position="47"/>
    </location>
</feature>
<proteinExistence type="predicted"/>